<dbReference type="PRINTS" id="PR00133">
    <property type="entry name" value="GLHYDRLASE3"/>
</dbReference>
<keyword evidence="4 7" id="KW-0378">Hydrolase</keyword>
<feature type="non-terminal residue" evidence="7">
    <location>
        <position position="1"/>
    </location>
</feature>
<dbReference type="InterPro" id="IPR050226">
    <property type="entry name" value="NagZ_Beta-hexosaminidase"/>
</dbReference>
<sequence>GRAWVDARLGAMGVRERAAQLVFPWISGRESAEEAARLAAWAGKEGVGGVIVSTGTPRAIAAKLNAAQARARVPLLVISDLETGPGMRLTPGGTHMPAAMAFGAARDEGLAREAGRITAVEARAVGIHATLGPILDVQSDPANPIINVRSFGEDPGLVARLGTAWAEGAREGGLLVVGKHFPGHGGTSTDSHVGRVVVRADSASLFNTELVPFRSAVESGMAGVLVGHIAATGLDGDDAPPASLSPRMVVGVLRGSLGFRGLVVTDALNMGGVTREHTPAEASILALIAGADVLLQPPGTEEVIDALVRAVESGRVPRARLDDAARRVLTAKAVAGLHRGARADPAAIAARVGAAGHRAVAQRVADRSIVVERDEKRLLPIQRGTRVLHVTYSRTGRGPAGATLQRVLAEGGIAAEHVRVSPTTPAATFARLATRARGAGLLLVSAEVAPFQYQSLGVSGRFAPFVQSAAEAGVPVVVVSLGSPYLRNAFPAVGTYVLAWGPQAVSERAAGRGLTGAQPFLGHLPVTLPRN</sequence>
<feature type="domain" description="Glycoside hydrolase family 3 N-terminal" evidence="6">
    <location>
        <begin position="14"/>
        <end position="330"/>
    </location>
</feature>
<dbReference type="GO" id="GO:0004563">
    <property type="term" value="F:beta-N-acetylhexosaminidase activity"/>
    <property type="evidence" value="ECO:0007669"/>
    <property type="project" value="UniProtKB-EC"/>
</dbReference>
<evidence type="ECO:0000256" key="5">
    <source>
        <dbReference type="ARBA" id="ARBA00023295"/>
    </source>
</evidence>
<dbReference type="GO" id="GO:0005975">
    <property type="term" value="P:carbohydrate metabolic process"/>
    <property type="evidence" value="ECO:0007669"/>
    <property type="project" value="InterPro"/>
</dbReference>
<dbReference type="SUPFAM" id="SSF51445">
    <property type="entry name" value="(Trans)glycosidases"/>
    <property type="match status" value="1"/>
</dbReference>
<dbReference type="SUPFAM" id="SSF52279">
    <property type="entry name" value="Beta-D-glucan exohydrolase, C-terminal domain"/>
    <property type="match status" value="1"/>
</dbReference>
<dbReference type="GO" id="GO:0009254">
    <property type="term" value="P:peptidoglycan turnover"/>
    <property type="evidence" value="ECO:0007669"/>
    <property type="project" value="TreeGrafter"/>
</dbReference>
<gene>
    <name evidence="7" type="ORF">AVDCRST_MAG68-5408</name>
</gene>
<dbReference type="Gene3D" id="3.40.50.1700">
    <property type="entry name" value="Glycoside hydrolase family 3 C-terminal domain"/>
    <property type="match status" value="1"/>
</dbReference>
<dbReference type="PANTHER" id="PTHR30480">
    <property type="entry name" value="BETA-HEXOSAMINIDASE-RELATED"/>
    <property type="match status" value="1"/>
</dbReference>
<evidence type="ECO:0000256" key="3">
    <source>
        <dbReference type="ARBA" id="ARBA00012663"/>
    </source>
</evidence>
<dbReference type="PANTHER" id="PTHR30480:SF13">
    <property type="entry name" value="BETA-HEXOSAMINIDASE"/>
    <property type="match status" value="1"/>
</dbReference>
<dbReference type="InterPro" id="IPR001764">
    <property type="entry name" value="Glyco_hydro_3_N"/>
</dbReference>
<dbReference type="InterPro" id="IPR036881">
    <property type="entry name" value="Glyco_hydro_3_C_sf"/>
</dbReference>
<evidence type="ECO:0000256" key="1">
    <source>
        <dbReference type="ARBA" id="ARBA00001231"/>
    </source>
</evidence>
<keyword evidence="5 7" id="KW-0326">Glycosidase</keyword>
<dbReference type="EC" id="3.2.1.52" evidence="3"/>
<dbReference type="InterPro" id="IPR036962">
    <property type="entry name" value="Glyco_hydro_3_N_sf"/>
</dbReference>
<evidence type="ECO:0000259" key="6">
    <source>
        <dbReference type="Pfam" id="PF00933"/>
    </source>
</evidence>
<protein>
    <recommendedName>
        <fullName evidence="3">beta-N-acetylhexosaminidase</fullName>
        <ecNumber evidence="3">3.2.1.52</ecNumber>
    </recommendedName>
</protein>
<comment type="catalytic activity">
    <reaction evidence="1">
        <text>Hydrolysis of terminal non-reducing N-acetyl-D-hexosamine residues in N-acetyl-beta-D-hexosaminides.</text>
        <dbReference type="EC" id="3.2.1.52"/>
    </reaction>
</comment>
<comment type="similarity">
    <text evidence="2">Belongs to the glycosyl hydrolase 3 family.</text>
</comment>
<organism evidence="7">
    <name type="scientific">uncultured Gemmatimonadota bacterium</name>
    <dbReference type="NCBI Taxonomy" id="203437"/>
    <lineage>
        <taxon>Bacteria</taxon>
        <taxon>Pseudomonadati</taxon>
        <taxon>Gemmatimonadota</taxon>
        <taxon>environmental samples</taxon>
    </lineage>
</organism>
<evidence type="ECO:0000313" key="7">
    <source>
        <dbReference type="EMBL" id="CAA9369930.1"/>
    </source>
</evidence>
<dbReference type="Pfam" id="PF00933">
    <property type="entry name" value="Glyco_hydro_3"/>
    <property type="match status" value="1"/>
</dbReference>
<dbReference type="EMBL" id="CADCTW010000241">
    <property type="protein sequence ID" value="CAA9369930.1"/>
    <property type="molecule type" value="Genomic_DNA"/>
</dbReference>
<dbReference type="AlphaFoldDB" id="A0A6J4MX26"/>
<accession>A0A6J4MX26</accession>
<name>A0A6J4MX26_9BACT</name>
<proteinExistence type="inferred from homology"/>
<evidence type="ECO:0000256" key="4">
    <source>
        <dbReference type="ARBA" id="ARBA00022801"/>
    </source>
</evidence>
<dbReference type="InterPro" id="IPR017853">
    <property type="entry name" value="GH"/>
</dbReference>
<dbReference type="Gene3D" id="3.20.20.300">
    <property type="entry name" value="Glycoside hydrolase, family 3, N-terminal domain"/>
    <property type="match status" value="1"/>
</dbReference>
<evidence type="ECO:0000256" key="2">
    <source>
        <dbReference type="ARBA" id="ARBA00005336"/>
    </source>
</evidence>
<reference evidence="7" key="1">
    <citation type="submission" date="2020-02" db="EMBL/GenBank/DDBJ databases">
        <authorList>
            <person name="Meier V. D."/>
        </authorList>
    </citation>
    <scope>NUCLEOTIDE SEQUENCE</scope>
    <source>
        <strain evidence="7">AVDCRST_MAG68</strain>
    </source>
</reference>